<keyword evidence="8" id="KW-0675">Receptor</keyword>
<dbReference type="Pfam" id="PF00400">
    <property type="entry name" value="WD40"/>
    <property type="match status" value="3"/>
</dbReference>
<feature type="repeat" description="WD" evidence="7">
    <location>
        <begin position="275"/>
        <end position="299"/>
    </location>
</feature>
<dbReference type="SMART" id="SM00320">
    <property type="entry name" value="WD40"/>
    <property type="match status" value="6"/>
</dbReference>
<keyword evidence="1 7" id="KW-0853">WD repeat</keyword>
<dbReference type="CDD" id="cd00200">
    <property type="entry name" value="WD40"/>
    <property type="match status" value="1"/>
</dbReference>
<organism evidence="8 9">
    <name type="scientific">Drosophila madeirensis</name>
    <name type="common">Fruit fly</name>
    <dbReference type="NCBI Taxonomy" id="30013"/>
    <lineage>
        <taxon>Eukaryota</taxon>
        <taxon>Metazoa</taxon>
        <taxon>Ecdysozoa</taxon>
        <taxon>Arthropoda</taxon>
        <taxon>Hexapoda</taxon>
        <taxon>Insecta</taxon>
        <taxon>Pterygota</taxon>
        <taxon>Neoptera</taxon>
        <taxon>Endopterygota</taxon>
        <taxon>Diptera</taxon>
        <taxon>Brachycera</taxon>
        <taxon>Muscomorpha</taxon>
        <taxon>Ephydroidea</taxon>
        <taxon>Drosophilidae</taxon>
        <taxon>Drosophila</taxon>
        <taxon>Sophophora</taxon>
    </lineage>
</organism>
<keyword evidence="8" id="KW-0418">Kinase</keyword>
<comment type="similarity">
    <text evidence="5">Belongs to the WD repeat STRAP family.</text>
</comment>
<evidence type="ECO:0000256" key="3">
    <source>
        <dbReference type="ARBA" id="ARBA00022737"/>
    </source>
</evidence>
<dbReference type="PROSITE" id="PS50294">
    <property type="entry name" value="WD_REPEATS_REGION"/>
    <property type="match status" value="2"/>
</dbReference>
<protein>
    <recommendedName>
        <fullName evidence="6">Serine-threonine kinase receptor-associated protein</fullName>
    </recommendedName>
</protein>
<dbReference type="SUPFAM" id="SSF50978">
    <property type="entry name" value="WD40 repeat-like"/>
    <property type="match status" value="1"/>
</dbReference>
<evidence type="ECO:0000256" key="6">
    <source>
        <dbReference type="ARBA" id="ARBA00040390"/>
    </source>
</evidence>
<feature type="repeat" description="WD" evidence="7">
    <location>
        <begin position="56"/>
        <end position="97"/>
    </location>
</feature>
<evidence type="ECO:0000256" key="7">
    <source>
        <dbReference type="PROSITE-ProRule" id="PRU00221"/>
    </source>
</evidence>
<dbReference type="Proteomes" id="UP001500889">
    <property type="component" value="Chromosome E"/>
</dbReference>
<dbReference type="GO" id="GO:0032797">
    <property type="term" value="C:SMN complex"/>
    <property type="evidence" value="ECO:0007669"/>
    <property type="project" value="TreeGrafter"/>
</dbReference>
<dbReference type="GO" id="GO:0003723">
    <property type="term" value="F:RNA binding"/>
    <property type="evidence" value="ECO:0007669"/>
    <property type="project" value="TreeGrafter"/>
</dbReference>
<evidence type="ECO:0000256" key="1">
    <source>
        <dbReference type="ARBA" id="ARBA00022574"/>
    </source>
</evidence>
<gene>
    <name evidence="8" type="ORF">DMAD_03979</name>
</gene>
<accession>A0AAU9GCK3</accession>
<keyword evidence="9" id="KW-1185">Reference proteome</keyword>
<feature type="repeat" description="WD" evidence="7">
    <location>
        <begin position="142"/>
        <end position="183"/>
    </location>
</feature>
<dbReference type="Gene3D" id="2.130.10.10">
    <property type="entry name" value="YVTN repeat-like/Quinoprotein amine dehydrogenase"/>
    <property type="match status" value="2"/>
</dbReference>
<evidence type="ECO:0000256" key="4">
    <source>
        <dbReference type="ARBA" id="ARBA00023187"/>
    </source>
</evidence>
<proteinExistence type="inferred from homology"/>
<dbReference type="PROSITE" id="PS50082">
    <property type="entry name" value="WD_REPEATS_2"/>
    <property type="match status" value="3"/>
</dbReference>
<dbReference type="PANTHER" id="PTHR19877:SF13">
    <property type="entry name" value="SERINE-THREONINE KINASE RECEPTOR-ASSOCIATED PROTEIN"/>
    <property type="match status" value="1"/>
</dbReference>
<keyword evidence="3" id="KW-0677">Repeat</keyword>
<evidence type="ECO:0000256" key="5">
    <source>
        <dbReference type="ARBA" id="ARBA00038394"/>
    </source>
</evidence>
<dbReference type="InterPro" id="IPR001680">
    <property type="entry name" value="WD40_rpt"/>
</dbReference>
<dbReference type="GO" id="GO:0000387">
    <property type="term" value="P:spliceosomal snRNP assembly"/>
    <property type="evidence" value="ECO:0007669"/>
    <property type="project" value="TreeGrafter"/>
</dbReference>
<dbReference type="InterPro" id="IPR036322">
    <property type="entry name" value="WD40_repeat_dom_sf"/>
</dbReference>
<evidence type="ECO:0000256" key="2">
    <source>
        <dbReference type="ARBA" id="ARBA00022664"/>
    </source>
</evidence>
<dbReference type="GO" id="GO:0016301">
    <property type="term" value="F:kinase activity"/>
    <property type="evidence" value="ECO:0007669"/>
    <property type="project" value="UniProtKB-KW"/>
</dbReference>
<name>A0AAU9GCK3_DROMD</name>
<dbReference type="AlphaFoldDB" id="A0AAU9GCK3"/>
<reference evidence="8 9" key="1">
    <citation type="submission" date="2024-02" db="EMBL/GenBank/DDBJ databases">
        <title>A chromosome-level genome assembly of Drosophila madeirensis, a fruit fly species endemic to Madeira island.</title>
        <authorList>
            <person name="Tomihara K."/>
            <person name="Llopart A."/>
            <person name="Yamamoto D."/>
        </authorList>
    </citation>
    <scope>NUCLEOTIDE SEQUENCE [LARGE SCALE GENOMIC DNA]</scope>
    <source>
        <strain evidence="8 9">RF1</strain>
    </source>
</reference>
<evidence type="ECO:0000313" key="9">
    <source>
        <dbReference type="Proteomes" id="UP001500889"/>
    </source>
</evidence>
<keyword evidence="8" id="KW-0808">Transferase</keyword>
<dbReference type="EMBL" id="AP029267">
    <property type="protein sequence ID" value="BFG05186.1"/>
    <property type="molecule type" value="Genomic_DNA"/>
</dbReference>
<dbReference type="InterPro" id="IPR015943">
    <property type="entry name" value="WD40/YVTN_repeat-like_dom_sf"/>
</dbReference>
<sequence>MASNIPFRTRFVGHSDSVAELSFSPNWESGHYLASVGRDGLGIVRCCGTGQIVSSLKGHQGPVSGVSFGANAPIVATGSEDRTARIWSATLGHELEQFRHKNMVASVALDTESKRMLTSSRQHDAKIRLYDVNQGQECLSVYRKNRRGVRNVIFCREDRSFIASSYDRTVELWDISSGKVSHQISLPHHAKSLELCADGKTVTIGYGESIVFFNAETFDILGHHRMLFKVMGASLHPQKRSFVSADKRGFIYKFDYDTGHLQYTFKSHIQAGDNVTNIKYSPDGEMYASCSTDGLITFWPQTAENEHYSEDSVTYISSDSNDEDFDP</sequence>
<dbReference type="PANTHER" id="PTHR19877">
    <property type="entry name" value="EUKARYOTIC TRANSLATION INITIATION FACTOR 3 SUBUNIT I"/>
    <property type="match status" value="1"/>
</dbReference>
<evidence type="ECO:0000313" key="8">
    <source>
        <dbReference type="EMBL" id="BFG05186.1"/>
    </source>
</evidence>
<keyword evidence="4" id="KW-0508">mRNA splicing</keyword>
<keyword evidence="2" id="KW-0507">mRNA processing</keyword>